<proteinExistence type="predicted"/>
<keyword evidence="1" id="KW-0645">Protease</keyword>
<dbReference type="Proteomes" id="UP001374599">
    <property type="component" value="Unassembled WGS sequence"/>
</dbReference>
<organism evidence="1 2">
    <name type="scientific">Vallitalea maricola</name>
    <dbReference type="NCBI Taxonomy" id="3074433"/>
    <lineage>
        <taxon>Bacteria</taxon>
        <taxon>Bacillati</taxon>
        <taxon>Bacillota</taxon>
        <taxon>Clostridia</taxon>
        <taxon>Lachnospirales</taxon>
        <taxon>Vallitaleaceae</taxon>
        <taxon>Vallitalea</taxon>
    </lineage>
</organism>
<reference evidence="1" key="1">
    <citation type="submission" date="2023-09" db="EMBL/GenBank/DDBJ databases">
        <title>Vallitalea sediminicola and Vallitalea maricola sp. nov., anaerobic bacteria isolated from marine sediment.</title>
        <authorList>
            <person name="Hirano S."/>
            <person name="Maeda A."/>
            <person name="Terahara T."/>
            <person name="Mori K."/>
            <person name="Hamada M."/>
            <person name="Matsumoto R."/>
            <person name="Kobayashi T."/>
        </authorList>
    </citation>
    <scope>NUCLEOTIDE SEQUENCE</scope>
    <source>
        <strain evidence="1">AN17-2</strain>
    </source>
</reference>
<gene>
    <name evidence="1" type="primary">htrA</name>
    <name evidence="1" type="ORF">AN2V17_12430</name>
</gene>
<dbReference type="EMBL" id="BTPU01000018">
    <property type="protein sequence ID" value="GMQ62013.1"/>
    <property type="molecule type" value="Genomic_DNA"/>
</dbReference>
<evidence type="ECO:0000313" key="2">
    <source>
        <dbReference type="Proteomes" id="UP001374599"/>
    </source>
</evidence>
<keyword evidence="1" id="KW-0378">Hydrolase</keyword>
<name>A0ACB5UHH8_9FIRM</name>
<accession>A0ACB5UHH8</accession>
<comment type="caution">
    <text evidence="1">The sequence shown here is derived from an EMBL/GenBank/DDBJ whole genome shotgun (WGS) entry which is preliminary data.</text>
</comment>
<evidence type="ECO:0000313" key="1">
    <source>
        <dbReference type="EMBL" id="GMQ62013.1"/>
    </source>
</evidence>
<protein>
    <submittedName>
        <fullName evidence="1">Serine protease HtrA</fullName>
    </submittedName>
</protein>
<sequence>MDEFKRYDENGNEINGNENNTNNVEGNDYGDVVETTIIKSHANESNDNSLLMNEHNQAYSNQCFQERIKNEEKKSRKRIFTWKKVIACVLVAVLLGGAFQLGMEVTKPFFEKYVGSTISQKDDSNKFTFEDKNNTTALTEDNLKEVSSDYTSIINENYQSPVVAIAENMKPSIVTITSVVTAKDWFNNQYEQEGTGSGIIFGENEEVIYIVTNQHVIDGARNVVVTFFNSENINAKVVGYERDYDLAVLSVAKKDMKNELLDSIKIAKLGDSDKIKVGELAVAIGNPLGKQYSNTVTVGYISAINRTLESTDKSLPLIQTDAAINPGNSGGALVNAQSEVIGINSYKLASTDIEGMGFAIPVNEAKPIIEDIVNQKDRPALGIRGIDVTEEMGDFYGLPIGILVKEVTEGSGAEKAGLRSQDIIFEFGGAKIFNFEDLQKEIEKYEVGDTVSVKVARKTNNGFEKVELNVKLTDRQSIM</sequence>
<keyword evidence="2" id="KW-1185">Reference proteome</keyword>